<dbReference type="PANTHER" id="PTHR45888:SF6">
    <property type="entry name" value="HL01030P-RELATED"/>
    <property type="match status" value="1"/>
</dbReference>
<proteinExistence type="predicted"/>
<keyword evidence="5" id="KW-0949">S-adenosyl-L-methionine</keyword>
<evidence type="ECO:0000256" key="12">
    <source>
        <dbReference type="ARBA" id="ARBA00023159"/>
    </source>
</evidence>
<evidence type="ECO:0000256" key="9">
    <source>
        <dbReference type="ARBA" id="ARBA00022833"/>
    </source>
</evidence>
<sequence>MDDKTDLKKLKRRQYQQKRKQSQGKDAVTAPQKKRSRKVSRLDEDYDTFVDNLMTQLRQLQPMAVLEPQLSRNYGVCPIFGCGDLVKIGSQKDYNARIGDLIGNYGSASLPGISDHYNTQPFGELEPLPPQQPSTTQRGFYDQEFPPLKLDDTDDKKENMTTNRDVDSPDTIVSSSSPECVIPEFMHRFPGLRLIEEESDEEAEWLKRVSPVIPLISPIPIKLKPVYLKDAAKQDKENFGMPKLGKSPPIPLRESGNVTVTLTLNSQAADDIMGVLKDLANILNITPPAGYQIVERTTTPPSQKLGLYRTKGKDGKEGTPIDIQSILNGAAKFCRHCDVVILNSLIRKKVSDLPFLSKEEAEPGDELCFCSAACYMQFALMHRTPSNTQDKAATIVDHLCHKTEAKMLEDDLKSLKKFPIKQQQQQMEKFENMEIINESTTEIKVKIEKLDNVDSADNDEKRSKKHSISEEIGDSIEPQPPAKIWKGLKYKTWSIGAMQPLTKFKKPTDREITEMLFRMGIAVAPAKAEDTRRCVFCKSQGDATADGPARLLNFDVDKWVHLNCALWSNVVYEAQSGALMRLDEVLQNNLVQICIICEKSAGTVKCYKPRCTNWYHLICAIKDGCGFYKDKFFSKFFILSDFYTMACPQHLIKDKDKELTTLSVYRRVYVQRDENRQVAAVMHHSDNKHLLRVGSLIFLSVGQLLPHQLQNFHTPNYIYPVGYKIVRFYWSMRRPNKRCRYVCSIHDVSGRPEFRVLVQEPLQEDVELRDATPRAVWSRILEPLAELRRSTNSVQLFPRYVSGEDLFGLTEPAVVRVLESLPGIETLTDYRFKYGRNPLLELPLAINPTGSARTEARLRNQLPWKRPHTQRTGGFASRGMPFGLPTCGAAATMGGGVSSTLVAAAAAAGEAASCPYSKQFVHSKSSQYKKMKQEWRNNVYLARSKIQGLGLYAARDLEKHTMVIEYIGEIIRSELAETREKQYEARNRGIYMFRLDEERVIDATLCGGLARYINHSCNPNCVAEIVEVERDFRIIIFAKRRISRGEELAYDYKFDIEDDQHKIACACGAPNCRKWMN</sequence>
<comment type="subcellular location">
    <subcellularLocation>
        <location evidence="1">Nucleus</location>
    </subcellularLocation>
</comment>
<dbReference type="SMART" id="SM00317">
    <property type="entry name" value="SET"/>
    <property type="match status" value="1"/>
</dbReference>
<evidence type="ECO:0000256" key="5">
    <source>
        <dbReference type="ARBA" id="ARBA00022691"/>
    </source>
</evidence>
<dbReference type="SMART" id="SM00541">
    <property type="entry name" value="FYRN"/>
    <property type="match status" value="1"/>
</dbReference>
<dbReference type="InterPro" id="IPR046341">
    <property type="entry name" value="SET_dom_sf"/>
</dbReference>
<evidence type="ECO:0000256" key="11">
    <source>
        <dbReference type="ARBA" id="ARBA00023015"/>
    </source>
</evidence>
<keyword evidence="8" id="KW-0863">Zinc-finger</keyword>
<dbReference type="Proteomes" id="UP000667349">
    <property type="component" value="Unassembled WGS sequence"/>
</dbReference>
<dbReference type="GO" id="GO:0005700">
    <property type="term" value="C:polytene chromosome"/>
    <property type="evidence" value="ECO:0007669"/>
    <property type="project" value="UniProtKB-ARBA"/>
</dbReference>
<evidence type="ECO:0000256" key="8">
    <source>
        <dbReference type="ARBA" id="ARBA00022771"/>
    </source>
</evidence>
<feature type="non-terminal residue" evidence="19">
    <location>
        <position position="1"/>
    </location>
</feature>
<keyword evidence="9" id="KW-0862">Zinc</keyword>
<keyword evidence="6" id="KW-0479">Metal-binding</keyword>
<evidence type="ECO:0000256" key="10">
    <source>
        <dbReference type="ARBA" id="ARBA00022853"/>
    </source>
</evidence>
<dbReference type="SMART" id="SM00249">
    <property type="entry name" value="PHD"/>
    <property type="match status" value="1"/>
</dbReference>
<evidence type="ECO:0000256" key="4">
    <source>
        <dbReference type="ARBA" id="ARBA00022679"/>
    </source>
</evidence>
<feature type="domain" description="PHD-type" evidence="18">
    <location>
        <begin position="531"/>
        <end position="651"/>
    </location>
</feature>
<feature type="non-terminal residue" evidence="19">
    <location>
        <position position="1077"/>
    </location>
</feature>
<dbReference type="PANTHER" id="PTHR45888">
    <property type="entry name" value="HL01030P-RELATED"/>
    <property type="match status" value="1"/>
</dbReference>
<feature type="domain" description="SET" evidence="16">
    <location>
        <begin position="937"/>
        <end position="1053"/>
    </location>
</feature>
<feature type="region of interest" description="Disordered" evidence="15">
    <location>
        <begin position="455"/>
        <end position="479"/>
    </location>
</feature>
<name>A0A836E6U5_9HYME</name>
<evidence type="ECO:0000256" key="3">
    <source>
        <dbReference type="ARBA" id="ARBA00022603"/>
    </source>
</evidence>
<dbReference type="Pfam" id="PF05964">
    <property type="entry name" value="FYRN"/>
    <property type="match status" value="1"/>
</dbReference>
<dbReference type="EMBL" id="JAANHZ010000245">
    <property type="protein sequence ID" value="KAG5313361.1"/>
    <property type="molecule type" value="Genomic_DNA"/>
</dbReference>
<evidence type="ECO:0000256" key="7">
    <source>
        <dbReference type="ARBA" id="ARBA00022737"/>
    </source>
</evidence>
<dbReference type="Gene3D" id="2.170.270.10">
    <property type="entry name" value="SET domain"/>
    <property type="match status" value="1"/>
</dbReference>
<dbReference type="AlphaFoldDB" id="A0A836E6U5"/>
<keyword evidence="7" id="KW-0677">Repeat</keyword>
<dbReference type="Gene3D" id="3.30.40.10">
    <property type="entry name" value="Zinc/RING finger domain, C3HC4 (zinc finger)"/>
    <property type="match status" value="1"/>
</dbReference>
<dbReference type="GO" id="GO:0044666">
    <property type="term" value="C:MLL3/4 complex"/>
    <property type="evidence" value="ECO:0007669"/>
    <property type="project" value="TreeGrafter"/>
</dbReference>
<dbReference type="InterPro" id="IPR001214">
    <property type="entry name" value="SET_dom"/>
</dbReference>
<gene>
    <name evidence="19" type="primary">Trr</name>
    <name evidence="19" type="ORF">G6Z75_0001739</name>
</gene>
<dbReference type="InterPro" id="IPR034732">
    <property type="entry name" value="EPHD"/>
</dbReference>
<feature type="compositionally biased region" description="Basic residues" evidence="15">
    <location>
        <begin position="9"/>
        <end position="22"/>
    </location>
</feature>
<dbReference type="GO" id="GO:0003713">
    <property type="term" value="F:transcription coactivator activity"/>
    <property type="evidence" value="ECO:0007669"/>
    <property type="project" value="TreeGrafter"/>
</dbReference>
<dbReference type="SUPFAM" id="SSF82199">
    <property type="entry name" value="SET domain"/>
    <property type="match status" value="1"/>
</dbReference>
<dbReference type="InterPro" id="IPR003889">
    <property type="entry name" value="FYrich_C"/>
</dbReference>
<feature type="domain" description="Post-SET" evidence="17">
    <location>
        <begin position="1061"/>
        <end position="1077"/>
    </location>
</feature>
<comment type="caution">
    <text evidence="19">The sequence shown here is derived from an EMBL/GenBank/DDBJ whole genome shotgun (WGS) entry which is preliminary data.</text>
</comment>
<dbReference type="InterPro" id="IPR001965">
    <property type="entry name" value="Znf_PHD"/>
</dbReference>
<dbReference type="FunFam" id="3.30.160.360:FF:000001">
    <property type="entry name" value="Histone-lysine N-methyltransferase"/>
    <property type="match status" value="1"/>
</dbReference>
<dbReference type="PROSITE" id="PS51805">
    <property type="entry name" value="EPHD"/>
    <property type="match status" value="1"/>
</dbReference>
<keyword evidence="4 19" id="KW-0808">Transferase</keyword>
<keyword evidence="12" id="KW-0010">Activator</keyword>
<dbReference type="FunFam" id="3.30.40.10:FF:000002">
    <property type="entry name" value="Histone-lysine N-methyltransferase"/>
    <property type="match status" value="1"/>
</dbReference>
<dbReference type="PROSITE" id="PS50868">
    <property type="entry name" value="POST_SET"/>
    <property type="match status" value="1"/>
</dbReference>
<dbReference type="PROSITE" id="PS50280">
    <property type="entry name" value="SET"/>
    <property type="match status" value="1"/>
</dbReference>
<dbReference type="GO" id="GO:0032259">
    <property type="term" value="P:methylation"/>
    <property type="evidence" value="ECO:0007669"/>
    <property type="project" value="UniProtKB-KW"/>
</dbReference>
<dbReference type="InterPro" id="IPR013083">
    <property type="entry name" value="Znf_RING/FYVE/PHD"/>
</dbReference>
<evidence type="ECO:0000313" key="19">
    <source>
        <dbReference type="EMBL" id="KAG5313361.1"/>
    </source>
</evidence>
<evidence type="ECO:0000256" key="13">
    <source>
        <dbReference type="ARBA" id="ARBA00023163"/>
    </source>
</evidence>
<feature type="region of interest" description="Disordered" evidence="15">
    <location>
        <begin position="1"/>
        <end position="41"/>
    </location>
</feature>
<dbReference type="PROSITE" id="PS51542">
    <property type="entry name" value="FYRN"/>
    <property type="match status" value="1"/>
</dbReference>
<accession>A0A836E6U5</accession>
<dbReference type="CDD" id="cd19171">
    <property type="entry name" value="SET_KMT2C_2D"/>
    <property type="match status" value="1"/>
</dbReference>
<dbReference type="PROSITE" id="PS51543">
    <property type="entry name" value="FYRC"/>
    <property type="match status" value="1"/>
</dbReference>
<evidence type="ECO:0000259" key="16">
    <source>
        <dbReference type="PROSITE" id="PS50280"/>
    </source>
</evidence>
<keyword evidence="14" id="KW-0539">Nucleus</keyword>
<evidence type="ECO:0000256" key="15">
    <source>
        <dbReference type="SAM" id="MobiDB-lite"/>
    </source>
</evidence>
<dbReference type="SMART" id="SM00542">
    <property type="entry name" value="FYRC"/>
    <property type="match status" value="1"/>
</dbReference>
<reference evidence="19" key="1">
    <citation type="submission" date="2020-02" db="EMBL/GenBank/DDBJ databases">
        <title>Relaxed selection underlies rapid genomic changes in the transitions from sociality to social parasitism in ants.</title>
        <authorList>
            <person name="Bi X."/>
        </authorList>
    </citation>
    <scope>NUCLEOTIDE SEQUENCE</scope>
    <source>
        <strain evidence="19">BGI-DK2013a</strain>
        <tissue evidence="19">Whole body</tissue>
    </source>
</reference>
<dbReference type="GO" id="GO:0045944">
    <property type="term" value="P:positive regulation of transcription by RNA polymerase II"/>
    <property type="evidence" value="ECO:0007669"/>
    <property type="project" value="TreeGrafter"/>
</dbReference>
<evidence type="ECO:0000313" key="20">
    <source>
        <dbReference type="Proteomes" id="UP000667349"/>
    </source>
</evidence>
<dbReference type="Pfam" id="PF05965">
    <property type="entry name" value="FYRC"/>
    <property type="match status" value="1"/>
</dbReference>
<dbReference type="SMART" id="SM00508">
    <property type="entry name" value="PostSET"/>
    <property type="match status" value="1"/>
</dbReference>
<keyword evidence="11" id="KW-0805">Transcription regulation</keyword>
<keyword evidence="10" id="KW-0156">Chromatin regulator</keyword>
<keyword evidence="3 19" id="KW-0489">Methyltransferase</keyword>
<dbReference type="Gene3D" id="3.30.160.360">
    <property type="match status" value="1"/>
</dbReference>
<dbReference type="InterPro" id="IPR003888">
    <property type="entry name" value="FYrich_N"/>
</dbReference>
<organism evidence="19 20">
    <name type="scientific">Acromyrmex insinuator</name>
    <dbReference type="NCBI Taxonomy" id="230686"/>
    <lineage>
        <taxon>Eukaryota</taxon>
        <taxon>Metazoa</taxon>
        <taxon>Ecdysozoa</taxon>
        <taxon>Arthropoda</taxon>
        <taxon>Hexapoda</taxon>
        <taxon>Insecta</taxon>
        <taxon>Pterygota</taxon>
        <taxon>Neoptera</taxon>
        <taxon>Endopterygota</taxon>
        <taxon>Hymenoptera</taxon>
        <taxon>Apocrita</taxon>
        <taxon>Aculeata</taxon>
        <taxon>Formicoidea</taxon>
        <taxon>Formicidae</taxon>
        <taxon>Myrmicinae</taxon>
        <taxon>Acromyrmex</taxon>
    </lineage>
</organism>
<keyword evidence="2" id="KW-0597">Phosphoprotein</keyword>
<dbReference type="GO" id="GO:0008270">
    <property type="term" value="F:zinc ion binding"/>
    <property type="evidence" value="ECO:0007669"/>
    <property type="project" value="UniProtKB-KW"/>
</dbReference>
<dbReference type="Pfam" id="PF00856">
    <property type="entry name" value="SET"/>
    <property type="match status" value="1"/>
</dbReference>
<keyword evidence="13" id="KW-0804">Transcription</keyword>
<evidence type="ECO:0000256" key="14">
    <source>
        <dbReference type="ARBA" id="ARBA00023242"/>
    </source>
</evidence>
<dbReference type="FunFam" id="2.170.270.10:FF:000003">
    <property type="entry name" value="Histone-lysine N-methyltransferase"/>
    <property type="match status" value="1"/>
</dbReference>
<evidence type="ECO:0000256" key="1">
    <source>
        <dbReference type="ARBA" id="ARBA00004123"/>
    </source>
</evidence>
<evidence type="ECO:0000256" key="6">
    <source>
        <dbReference type="ARBA" id="ARBA00022723"/>
    </source>
</evidence>
<dbReference type="GO" id="GO:0042800">
    <property type="term" value="F:histone H3K4 methyltransferase activity"/>
    <property type="evidence" value="ECO:0007669"/>
    <property type="project" value="UniProtKB-ARBA"/>
</dbReference>
<dbReference type="GO" id="GO:0098687">
    <property type="term" value="C:chromosomal region"/>
    <property type="evidence" value="ECO:0007669"/>
    <property type="project" value="UniProtKB-ARBA"/>
</dbReference>
<evidence type="ECO:0000259" key="18">
    <source>
        <dbReference type="PROSITE" id="PS51805"/>
    </source>
</evidence>
<feature type="compositionally biased region" description="Basic and acidic residues" evidence="15">
    <location>
        <begin position="149"/>
        <end position="167"/>
    </location>
</feature>
<protein>
    <submittedName>
        <fullName evidence="19">TRR methyltransferase</fullName>
    </submittedName>
</protein>
<evidence type="ECO:0000256" key="2">
    <source>
        <dbReference type="ARBA" id="ARBA00022553"/>
    </source>
</evidence>
<dbReference type="InterPro" id="IPR003616">
    <property type="entry name" value="Post-SET_dom"/>
</dbReference>
<dbReference type="Pfam" id="PF13832">
    <property type="entry name" value="zf-HC5HC2H_2"/>
    <property type="match status" value="1"/>
</dbReference>
<keyword evidence="20" id="KW-1185">Reference proteome</keyword>
<feature type="region of interest" description="Disordered" evidence="15">
    <location>
        <begin position="129"/>
        <end position="175"/>
    </location>
</feature>
<evidence type="ECO:0000259" key="17">
    <source>
        <dbReference type="PROSITE" id="PS50868"/>
    </source>
</evidence>